<comment type="similarity">
    <text evidence="8">Belongs to the AP2/ERF transcription factor family. ERF subfamily.</text>
</comment>
<evidence type="ECO:0000256" key="4">
    <source>
        <dbReference type="ARBA" id="ARBA00023125"/>
    </source>
</evidence>
<feature type="compositionally biased region" description="Basic and acidic residues" evidence="9">
    <location>
        <begin position="12"/>
        <end position="27"/>
    </location>
</feature>
<protein>
    <recommendedName>
        <fullName evidence="10">AP2/ERF domain-containing protein</fullName>
    </recommendedName>
</protein>
<dbReference type="PROSITE" id="PS51032">
    <property type="entry name" value="AP2_ERF"/>
    <property type="match status" value="1"/>
</dbReference>
<reference evidence="11 12" key="1">
    <citation type="journal article" date="2024" name="Plant J.">
        <title>Genome sequences and population genomics reveal climatic adaptation and genomic divergence between two closely related sweetgum species.</title>
        <authorList>
            <person name="Xu W.Q."/>
            <person name="Ren C.Q."/>
            <person name="Zhang X.Y."/>
            <person name="Comes H.P."/>
            <person name="Liu X.H."/>
            <person name="Li Y.G."/>
            <person name="Kettle C.J."/>
            <person name="Jalonen R."/>
            <person name="Gaisberger H."/>
            <person name="Ma Y.Z."/>
            <person name="Qiu Y.X."/>
        </authorList>
    </citation>
    <scope>NUCLEOTIDE SEQUENCE [LARGE SCALE GENOMIC DNA]</scope>
    <source>
        <strain evidence="11">Hangzhou</strain>
    </source>
</reference>
<evidence type="ECO:0000256" key="8">
    <source>
        <dbReference type="ARBA" id="ARBA00024343"/>
    </source>
</evidence>
<evidence type="ECO:0000256" key="1">
    <source>
        <dbReference type="ARBA" id="ARBA00004123"/>
    </source>
</evidence>
<dbReference type="InterPro" id="IPR036955">
    <property type="entry name" value="AP2/ERF_dom_sf"/>
</dbReference>
<keyword evidence="3" id="KW-0805">Transcription regulation</keyword>
<evidence type="ECO:0000256" key="7">
    <source>
        <dbReference type="ARBA" id="ARBA00023242"/>
    </source>
</evidence>
<evidence type="ECO:0000256" key="6">
    <source>
        <dbReference type="ARBA" id="ARBA00023163"/>
    </source>
</evidence>
<dbReference type="InterPro" id="IPR051758">
    <property type="entry name" value="ERF/AP2-like"/>
</dbReference>
<evidence type="ECO:0000259" key="10">
    <source>
        <dbReference type="PROSITE" id="PS51032"/>
    </source>
</evidence>
<evidence type="ECO:0000313" key="11">
    <source>
        <dbReference type="EMBL" id="KAK9285988.1"/>
    </source>
</evidence>
<keyword evidence="7" id="KW-0539">Nucleus</keyword>
<organism evidence="11 12">
    <name type="scientific">Liquidambar formosana</name>
    <name type="common">Formosan gum</name>
    <dbReference type="NCBI Taxonomy" id="63359"/>
    <lineage>
        <taxon>Eukaryota</taxon>
        <taxon>Viridiplantae</taxon>
        <taxon>Streptophyta</taxon>
        <taxon>Embryophyta</taxon>
        <taxon>Tracheophyta</taxon>
        <taxon>Spermatophyta</taxon>
        <taxon>Magnoliopsida</taxon>
        <taxon>eudicotyledons</taxon>
        <taxon>Gunneridae</taxon>
        <taxon>Pentapetalae</taxon>
        <taxon>Saxifragales</taxon>
        <taxon>Altingiaceae</taxon>
        <taxon>Liquidambar</taxon>
    </lineage>
</organism>
<dbReference type="PANTHER" id="PTHR31657">
    <property type="entry name" value="ETHYLENE-RESPONSIVE TRANSCRIPTION FACTOR ERF061"/>
    <property type="match status" value="1"/>
</dbReference>
<dbReference type="SUPFAM" id="SSF54171">
    <property type="entry name" value="DNA-binding domain"/>
    <property type="match status" value="1"/>
</dbReference>
<dbReference type="GO" id="GO:0009873">
    <property type="term" value="P:ethylene-activated signaling pathway"/>
    <property type="evidence" value="ECO:0007669"/>
    <property type="project" value="UniProtKB-KW"/>
</dbReference>
<feature type="region of interest" description="Disordered" evidence="9">
    <location>
        <begin position="1"/>
        <end position="27"/>
    </location>
</feature>
<dbReference type="GO" id="GO:0003700">
    <property type="term" value="F:DNA-binding transcription factor activity"/>
    <property type="evidence" value="ECO:0007669"/>
    <property type="project" value="InterPro"/>
</dbReference>
<comment type="caution">
    <text evidence="11">The sequence shown here is derived from an EMBL/GenBank/DDBJ whole genome shotgun (WGS) entry which is preliminary data.</text>
</comment>
<dbReference type="GO" id="GO:0000976">
    <property type="term" value="F:transcription cis-regulatory region binding"/>
    <property type="evidence" value="ECO:0007669"/>
    <property type="project" value="UniProtKB-ARBA"/>
</dbReference>
<dbReference type="Proteomes" id="UP001415857">
    <property type="component" value="Unassembled WGS sequence"/>
</dbReference>
<dbReference type="EMBL" id="JBBPBK010000005">
    <property type="protein sequence ID" value="KAK9285988.1"/>
    <property type="molecule type" value="Genomic_DNA"/>
</dbReference>
<dbReference type="PANTHER" id="PTHR31657:SF87">
    <property type="entry name" value="ETHYLENE-RESPONSIVE TRANSCRIPTION FACTOR RAP2-13"/>
    <property type="match status" value="1"/>
</dbReference>
<keyword evidence="4" id="KW-0238">DNA-binding</keyword>
<dbReference type="SMART" id="SM00380">
    <property type="entry name" value="AP2"/>
    <property type="match status" value="1"/>
</dbReference>
<dbReference type="GO" id="GO:0005634">
    <property type="term" value="C:nucleus"/>
    <property type="evidence" value="ECO:0007669"/>
    <property type="project" value="UniProtKB-SubCell"/>
</dbReference>
<evidence type="ECO:0000256" key="9">
    <source>
        <dbReference type="SAM" id="MobiDB-lite"/>
    </source>
</evidence>
<evidence type="ECO:0000256" key="2">
    <source>
        <dbReference type="ARBA" id="ARBA00022745"/>
    </source>
</evidence>
<dbReference type="Gene3D" id="3.30.730.10">
    <property type="entry name" value="AP2/ERF domain"/>
    <property type="match status" value="1"/>
</dbReference>
<keyword evidence="6" id="KW-0804">Transcription</keyword>
<evidence type="ECO:0000313" key="12">
    <source>
        <dbReference type="Proteomes" id="UP001415857"/>
    </source>
</evidence>
<dbReference type="InterPro" id="IPR001471">
    <property type="entry name" value="AP2/ERF_dom"/>
</dbReference>
<keyword evidence="5" id="KW-0010">Activator</keyword>
<evidence type="ECO:0000256" key="3">
    <source>
        <dbReference type="ARBA" id="ARBA00023015"/>
    </source>
</evidence>
<accession>A0AAP0RWZ1</accession>
<gene>
    <name evidence="11" type="ORF">L1049_025191</name>
</gene>
<keyword evidence="12" id="KW-1185">Reference proteome</keyword>
<name>A0AAP0RWZ1_LIQFO</name>
<dbReference type="CDD" id="cd00018">
    <property type="entry name" value="AP2"/>
    <property type="match status" value="1"/>
</dbReference>
<feature type="domain" description="AP2/ERF" evidence="10">
    <location>
        <begin position="94"/>
        <end position="145"/>
    </location>
</feature>
<evidence type="ECO:0000256" key="5">
    <source>
        <dbReference type="ARBA" id="ARBA00023159"/>
    </source>
</evidence>
<dbReference type="AlphaFoldDB" id="A0AAP0RWZ1"/>
<comment type="subcellular location">
    <subcellularLocation>
        <location evidence="1">Nucleus</location>
    </subcellularLocation>
</comment>
<keyword evidence="2" id="KW-0936">Ethylene signaling pathway</keyword>
<proteinExistence type="inferred from homology"/>
<sequence length="430" mass="46282">MAAAKNNGRSKKAVDETPKDWERDNGKDLNIGLERSLSQRPFKKIRTSHVSLVSSVPPPSITLLHSSSTMPSSGLKEDRTLARPQLPPINTTKVYRGVKRPHSGKLEVEICIPRNMTRLWLNEAALAYNYAACKLRGMYALLNFSFLYKDIAVSTAPRISLSSLPMLHENLFPHWSSKQSQQTLKCLNLQASNMELMPPPPLGDNTSENSGLGLHDADANDEFQGIATGPGTGDGVVESKESEWEAWCNSILVGLDAGSPIRDYTWPWPPLLPCGDNPDDDLGLGLREATASEEVQAIATIAGRGAGEGADESVWGDLLNANLSGWGTGSPVWGYMCNSILAGLDAGSPIRDYTWPWPPLLPCGDNPDDDLGLGLREATASEEVQAIATLAGRGAGEAANESVWVDWLNADLAGWGTGSPFGVICLLLLL</sequence>
<dbReference type="InterPro" id="IPR016177">
    <property type="entry name" value="DNA-bd_dom_sf"/>
</dbReference>